<dbReference type="InParanoid" id="A0A672Q2X3"/>
<feature type="region of interest" description="Disordered" evidence="2">
    <location>
        <begin position="91"/>
        <end position="155"/>
    </location>
</feature>
<dbReference type="PROSITE" id="PS51777">
    <property type="entry name" value="RH2"/>
    <property type="match status" value="1"/>
</dbReference>
<feature type="coiled-coil region" evidence="1">
    <location>
        <begin position="482"/>
        <end position="512"/>
    </location>
</feature>
<evidence type="ECO:0000259" key="3">
    <source>
        <dbReference type="PROSITE" id="PS51777"/>
    </source>
</evidence>
<organism evidence="4 5">
    <name type="scientific">Sinocyclocheilus grahami</name>
    <name type="common">Dianchi golden-line fish</name>
    <name type="synonym">Barbus grahami</name>
    <dbReference type="NCBI Taxonomy" id="75366"/>
    <lineage>
        <taxon>Eukaryota</taxon>
        <taxon>Metazoa</taxon>
        <taxon>Chordata</taxon>
        <taxon>Craniata</taxon>
        <taxon>Vertebrata</taxon>
        <taxon>Euteleostomi</taxon>
        <taxon>Actinopterygii</taxon>
        <taxon>Neopterygii</taxon>
        <taxon>Teleostei</taxon>
        <taxon>Ostariophysi</taxon>
        <taxon>Cypriniformes</taxon>
        <taxon>Cyprinidae</taxon>
        <taxon>Cyprininae</taxon>
        <taxon>Sinocyclocheilus</taxon>
    </lineage>
</organism>
<dbReference type="GO" id="GO:0030159">
    <property type="term" value="F:signaling receptor complex adaptor activity"/>
    <property type="evidence" value="ECO:0007669"/>
    <property type="project" value="TreeGrafter"/>
</dbReference>
<keyword evidence="1" id="KW-0175">Coiled coil</keyword>
<dbReference type="PANTHER" id="PTHR13886">
    <property type="entry name" value="JNK/SAPK-ASSOCIATED PROTEIN"/>
    <property type="match status" value="1"/>
</dbReference>
<feature type="compositionally biased region" description="Acidic residues" evidence="2">
    <location>
        <begin position="619"/>
        <end position="632"/>
    </location>
</feature>
<proteinExistence type="predicted"/>
<feature type="region of interest" description="Disordered" evidence="2">
    <location>
        <begin position="618"/>
        <end position="648"/>
    </location>
</feature>
<dbReference type="AlphaFoldDB" id="A0A672Q2X3"/>
<dbReference type="GO" id="GO:0008432">
    <property type="term" value="F:JUN kinase binding"/>
    <property type="evidence" value="ECO:0007669"/>
    <property type="project" value="TreeGrafter"/>
</dbReference>
<feature type="domain" description="RH2" evidence="3">
    <location>
        <begin position="265"/>
        <end position="359"/>
    </location>
</feature>
<reference evidence="4" key="2">
    <citation type="submission" date="2025-09" db="UniProtKB">
        <authorList>
            <consortium name="Ensembl"/>
        </authorList>
    </citation>
    <scope>IDENTIFICATION</scope>
</reference>
<dbReference type="InterPro" id="IPR034744">
    <property type="entry name" value="RH2"/>
</dbReference>
<dbReference type="GO" id="GO:0016192">
    <property type="term" value="P:vesicle-mediated transport"/>
    <property type="evidence" value="ECO:0007669"/>
    <property type="project" value="TreeGrafter"/>
</dbReference>
<feature type="compositionally biased region" description="Polar residues" evidence="2">
    <location>
        <begin position="102"/>
        <end position="121"/>
    </location>
</feature>
<feature type="region of interest" description="Disordered" evidence="2">
    <location>
        <begin position="560"/>
        <end position="587"/>
    </location>
</feature>
<dbReference type="GO" id="GO:0005078">
    <property type="term" value="F:MAP-kinase scaffold activity"/>
    <property type="evidence" value="ECO:0007669"/>
    <property type="project" value="InterPro"/>
</dbReference>
<evidence type="ECO:0000256" key="1">
    <source>
        <dbReference type="SAM" id="Coils"/>
    </source>
</evidence>
<evidence type="ECO:0000256" key="2">
    <source>
        <dbReference type="SAM" id="MobiDB-lite"/>
    </source>
</evidence>
<evidence type="ECO:0000313" key="5">
    <source>
        <dbReference type="Proteomes" id="UP000472262"/>
    </source>
</evidence>
<reference evidence="4" key="1">
    <citation type="submission" date="2025-08" db="UniProtKB">
        <authorList>
            <consortium name="Ensembl"/>
        </authorList>
    </citation>
    <scope>IDENTIFICATION</scope>
</reference>
<dbReference type="GO" id="GO:0019894">
    <property type="term" value="F:kinesin binding"/>
    <property type="evidence" value="ECO:0007669"/>
    <property type="project" value="TreeGrafter"/>
</dbReference>
<dbReference type="PANTHER" id="PTHR13886:SF2">
    <property type="entry name" value="C-JUN-AMINO-TERMINAL KINASE-INTERACTING PROTEIN 4"/>
    <property type="match status" value="1"/>
</dbReference>
<keyword evidence="5" id="KW-1185">Reference proteome</keyword>
<dbReference type="InterPro" id="IPR039911">
    <property type="entry name" value="JIP3/JIP4"/>
</dbReference>
<dbReference type="Proteomes" id="UP000472262">
    <property type="component" value="Unassembled WGS sequence"/>
</dbReference>
<dbReference type="GO" id="GO:0005737">
    <property type="term" value="C:cytoplasm"/>
    <property type="evidence" value="ECO:0007669"/>
    <property type="project" value="TreeGrafter"/>
</dbReference>
<dbReference type="Ensembl" id="ENSSGRT00000075226.1">
    <property type="protein sequence ID" value="ENSSGRP00000070621.1"/>
    <property type="gene ID" value="ENSSGRG00000036099.1"/>
</dbReference>
<name>A0A672Q2X3_SINGR</name>
<protein>
    <recommendedName>
        <fullName evidence="3">RH2 domain-containing protein</fullName>
    </recommendedName>
</protein>
<evidence type="ECO:0000313" key="4">
    <source>
        <dbReference type="Ensembl" id="ENSSGRP00000070621.1"/>
    </source>
</evidence>
<feature type="compositionally biased region" description="Basic and acidic residues" evidence="2">
    <location>
        <begin position="122"/>
        <end position="132"/>
    </location>
</feature>
<accession>A0A672Q2X3</accession>
<sequence>MNRVNHIHVSRSALNVQSAGSGSQCSSVKCSVICFVCVFRKERPVSLGIFSLPGSDVMSPDLHREAVETPETDTWRYNNLSHPCSNISLKDELSGAGRGESKSSTAMSASVDTPQGLSRNLDSSRAKPDSRKNIAVAAETPATGADQSENAERSEVQAIIESTPELDMDLSGCKGSGTPTKGLENMAFDRNTDSVFEELSSAGTDLIADVDEGADLLGEFSVCFLPQQMNIYSLHPCGFLSEMTFTVLNNNGPCFPQSGVPTAQRKCFTRVEMARVLMERNQYKEKLMELQEAVRWTEMIRSATAISHIFSRLFSSSSSTTAQKPDAAVNMKFNAPSSHIIPSVKKRSSTLAQLPSDKSRAFDFLNEEAEVENVVSRREQKRAQYRQVKAHVQKEDSRMQAYGWSLPPKYKVANGGQADSKIKNLPVPVYLRPLDKKDASMKLWCAAGVDLSSGKTRDGGSIVGASVFYKDVSGGESGLGKKRGSRSSLERLERLEQELKEQQTELQHQDDLSSLVWICTTTHTSSKVIVIDANQPGNILESFFVCSSHVLCIASVPGARETDYPSGEELSADAEAEGASEVSSTGSDGGLDGITVMGCSAEGLVAIPQTVCTNSIESSDTDEVAAAEEALEAPESHSNTPADESRPGIYTEHVFIDTPSSYTQRCVPLRVAEGWNISGNFPKIPGIFPKIRESFQNIWNVSEIFGKMFHLFATLVPLKSS</sequence>